<dbReference type="EMBL" id="JAAAWP010000006">
    <property type="protein sequence ID" value="NDW22051.1"/>
    <property type="molecule type" value="Genomic_DNA"/>
</dbReference>
<proteinExistence type="predicted"/>
<feature type="compositionally biased region" description="Polar residues" evidence="1">
    <location>
        <begin position="409"/>
        <end position="434"/>
    </location>
</feature>
<feature type="compositionally biased region" description="Low complexity" evidence="1">
    <location>
        <begin position="484"/>
        <end position="504"/>
    </location>
</feature>
<dbReference type="AlphaFoldDB" id="A0A6L9MW62"/>
<evidence type="ECO:0000256" key="1">
    <source>
        <dbReference type="SAM" id="MobiDB-lite"/>
    </source>
</evidence>
<dbReference type="RefSeq" id="WP_163111922.1">
    <property type="nucleotide sequence ID" value="NZ_JAAAWP010000006.1"/>
</dbReference>
<dbReference type="Pfam" id="PF11737">
    <property type="entry name" value="DUF3300"/>
    <property type="match status" value="1"/>
</dbReference>
<dbReference type="PANTHER" id="PTHR40269:SF1">
    <property type="entry name" value="OUTER MEMBRANE PROTEIN"/>
    <property type="match status" value="1"/>
</dbReference>
<organism evidence="3 4">
    <name type="scientific">Alteromonas hispanica</name>
    <dbReference type="NCBI Taxonomy" id="315421"/>
    <lineage>
        <taxon>Bacteria</taxon>
        <taxon>Pseudomonadati</taxon>
        <taxon>Pseudomonadota</taxon>
        <taxon>Gammaproteobacteria</taxon>
        <taxon>Alteromonadales</taxon>
        <taxon>Alteromonadaceae</taxon>
        <taxon>Alteromonas/Salinimonas group</taxon>
        <taxon>Alteromonas</taxon>
    </lineage>
</organism>
<dbReference type="PANTHER" id="PTHR40269">
    <property type="entry name" value="OUTER MEMBRANE PROTEIN-RELATED"/>
    <property type="match status" value="1"/>
</dbReference>
<keyword evidence="4" id="KW-1185">Reference proteome</keyword>
<protein>
    <submittedName>
        <fullName evidence="3">DUF3300 domain-containing protein</fullName>
    </submittedName>
</protein>
<feature type="chain" id="PRO_5027086785" evidence="2">
    <location>
        <begin position="24"/>
        <end position="521"/>
    </location>
</feature>
<name>A0A6L9MW62_9ALTE</name>
<feature type="compositionally biased region" description="Basic and acidic residues" evidence="1">
    <location>
        <begin position="450"/>
        <end position="470"/>
    </location>
</feature>
<reference evidence="3 4" key="1">
    <citation type="submission" date="2020-01" db="EMBL/GenBank/DDBJ databases">
        <title>Genomes of bacteria type strains.</title>
        <authorList>
            <person name="Chen J."/>
            <person name="Zhu S."/>
            <person name="Yang J."/>
        </authorList>
    </citation>
    <scope>NUCLEOTIDE SEQUENCE [LARGE SCALE GENOMIC DNA]</scope>
    <source>
        <strain evidence="3 4">LMG 22958</strain>
    </source>
</reference>
<feature type="compositionally biased region" description="Basic and acidic residues" evidence="1">
    <location>
        <begin position="368"/>
        <end position="382"/>
    </location>
</feature>
<dbReference type="InterPro" id="IPR021728">
    <property type="entry name" value="DUF3300"/>
</dbReference>
<dbReference type="Proteomes" id="UP000478837">
    <property type="component" value="Unassembled WGS sequence"/>
</dbReference>
<gene>
    <name evidence="3" type="ORF">GTW09_11000</name>
</gene>
<comment type="caution">
    <text evidence="3">The sequence shown here is derived from an EMBL/GenBank/DDBJ whole genome shotgun (WGS) entry which is preliminary data.</text>
</comment>
<keyword evidence="2" id="KW-0732">Signal</keyword>
<feature type="region of interest" description="Disordered" evidence="1">
    <location>
        <begin position="292"/>
        <end position="521"/>
    </location>
</feature>
<evidence type="ECO:0000313" key="3">
    <source>
        <dbReference type="EMBL" id="NDW22051.1"/>
    </source>
</evidence>
<feature type="compositionally biased region" description="Polar residues" evidence="1">
    <location>
        <begin position="334"/>
        <end position="349"/>
    </location>
</feature>
<sequence length="521" mass="59231">MKNLALSSVIAIGSVVSTIPAFAQYTSVPVTASAASSIAVSGAVASGAASEDYASDAQLDSLLAPIALYPDTLLTHILIASTYPLDVVSADRWRQSNKHLTPEQVENVLEDVDWDPSVKALASFTDLLNTMASDLQWLQQLGDSVLLSQERVLDRVQVLRQHARNTGNLETNDYIDVEAERSNSREIIYIAPRQREVVYVPYYNPHTVYGNWWHPIAPVLWSHHVNYHRHRNVFWSPQIRLSASFFFGAVHWQNRHVVIHRQPVRPRNITRRYVNRLYQDSHPKRVISNDYQRWEHRSARRGQAVQRATHRQHIGKSYGNNKNLSTRRDVGHSLSPSVNRNLKQGSNRVLNRDPKAVRQATIANPSRQKREAMLGKLKDNKRQYSNATKRAHQHKNNYTNGPSKGIKQQPLSAKNNRQVTPQPIVNRSKIQANQPVDRGSLRTKSTIGSRESKAISRYQDKKRTSPEKRTMTRQPARSNEHISSRMSSRASSQSSKNSGVQSSSRKIERSMPVQRVSRDKR</sequence>
<evidence type="ECO:0000256" key="2">
    <source>
        <dbReference type="SAM" id="SignalP"/>
    </source>
</evidence>
<accession>A0A6L9MW62</accession>
<evidence type="ECO:0000313" key="4">
    <source>
        <dbReference type="Proteomes" id="UP000478837"/>
    </source>
</evidence>
<feature type="signal peptide" evidence="2">
    <location>
        <begin position="1"/>
        <end position="23"/>
    </location>
</feature>